<dbReference type="GO" id="GO:0004222">
    <property type="term" value="F:metalloendopeptidase activity"/>
    <property type="evidence" value="ECO:0007669"/>
    <property type="project" value="TreeGrafter"/>
</dbReference>
<dbReference type="PANTHER" id="PTHR21666">
    <property type="entry name" value="PEPTIDASE-RELATED"/>
    <property type="match status" value="1"/>
</dbReference>
<feature type="region of interest" description="Disordered" evidence="1">
    <location>
        <begin position="267"/>
        <end position="290"/>
    </location>
</feature>
<organism evidence="4 5">
    <name type="scientific">Sanguibacter biliveldensis</name>
    <dbReference type="NCBI Taxonomy" id="3030830"/>
    <lineage>
        <taxon>Bacteria</taxon>
        <taxon>Bacillati</taxon>
        <taxon>Actinomycetota</taxon>
        <taxon>Actinomycetes</taxon>
        <taxon>Micrococcales</taxon>
        <taxon>Sanguibacteraceae</taxon>
        <taxon>Sanguibacter</taxon>
    </lineage>
</organism>
<feature type="domain" description="M23ase beta-sheet core" evidence="3">
    <location>
        <begin position="137"/>
        <end position="245"/>
    </location>
</feature>
<feature type="compositionally biased region" description="Polar residues" evidence="1">
    <location>
        <begin position="281"/>
        <end position="290"/>
    </location>
</feature>
<keyword evidence="5" id="KW-1185">Reference proteome</keyword>
<dbReference type="Gene3D" id="2.70.70.10">
    <property type="entry name" value="Glucose Permease (Domain IIA)"/>
    <property type="match status" value="1"/>
</dbReference>
<reference evidence="5" key="1">
    <citation type="submission" date="2023-11" db="EMBL/GenBank/DDBJ databases">
        <authorList>
            <person name="Helweg L.P."/>
            <person name="Kiel A."/>
            <person name="Hitz F."/>
            <person name="Ruckert-Reed C."/>
            <person name="Busche T."/>
            <person name="Kaltschmidt B."/>
            <person name="Kaltschmidt C."/>
        </authorList>
    </citation>
    <scope>NUCLEOTIDE SEQUENCE [LARGE SCALE GENOMIC DNA]</scope>
    <source>
        <strain evidence="5">4.1</strain>
    </source>
</reference>
<dbReference type="InterPro" id="IPR016047">
    <property type="entry name" value="M23ase_b-sheet_dom"/>
</dbReference>
<dbReference type="PANTHER" id="PTHR21666:SF270">
    <property type="entry name" value="MUREIN HYDROLASE ACTIVATOR ENVC"/>
    <property type="match status" value="1"/>
</dbReference>
<keyword evidence="2" id="KW-1133">Transmembrane helix</keyword>
<name>A0AAF0ZBD7_9MICO</name>
<sequence>MSTAVMALYRVRTPLLLGSAVTILAGTLLSLVLPSGTVASVVSLLPLVGLVGMLAAFLVAPPASRHLQVGEPVVVRSPVVGRWAALNSPATKVPSHGVRAYGQAYAIDLVHEPVDGARPEFGSGAAMRDVTEYPAFGQDVRAMVDGVVVTVHDRQRDHRARSSTAAVGYMMVEGMLRELGGPRFIVGNHVVVRSDDGVFALVAHLQRGSVTVREGDRVRAGQRVGACGNSGNSSEPHVHAQLMDRRSAWTGQGVPLAFADVAVEGGDPGVGLPADGERMTVAQQAPSPDR</sequence>
<feature type="transmembrane region" description="Helical" evidence="2">
    <location>
        <begin position="40"/>
        <end position="60"/>
    </location>
</feature>
<proteinExistence type="predicted"/>
<dbReference type="RefSeq" id="WP_319160019.1">
    <property type="nucleotide sequence ID" value="NZ_CP138359.1"/>
</dbReference>
<dbReference type="Proteomes" id="UP001304340">
    <property type="component" value="Chromosome"/>
</dbReference>
<evidence type="ECO:0000313" key="5">
    <source>
        <dbReference type="Proteomes" id="UP001304340"/>
    </source>
</evidence>
<accession>A0AAF0ZBD7</accession>
<keyword evidence="2" id="KW-0472">Membrane</keyword>
<dbReference type="AlphaFoldDB" id="A0AAF0ZBD7"/>
<dbReference type="InterPro" id="IPR011055">
    <property type="entry name" value="Dup_hybrid_motif"/>
</dbReference>
<dbReference type="EMBL" id="CP138359">
    <property type="protein sequence ID" value="WPF83578.1"/>
    <property type="molecule type" value="Genomic_DNA"/>
</dbReference>
<dbReference type="KEGG" id="sbil:SANBI_001262"/>
<protein>
    <submittedName>
        <fullName evidence="4">M23 family metallopeptidase</fullName>
    </submittedName>
</protein>
<dbReference type="CDD" id="cd12797">
    <property type="entry name" value="M23_peptidase"/>
    <property type="match status" value="1"/>
</dbReference>
<gene>
    <name evidence="4" type="ORF">SANBI_001262</name>
</gene>
<dbReference type="InterPro" id="IPR050570">
    <property type="entry name" value="Cell_wall_metabolism_enzyme"/>
</dbReference>
<keyword evidence="2" id="KW-0812">Transmembrane</keyword>
<dbReference type="SUPFAM" id="SSF51261">
    <property type="entry name" value="Duplicated hybrid motif"/>
    <property type="match status" value="1"/>
</dbReference>
<evidence type="ECO:0000256" key="1">
    <source>
        <dbReference type="SAM" id="MobiDB-lite"/>
    </source>
</evidence>
<evidence type="ECO:0000256" key="2">
    <source>
        <dbReference type="SAM" id="Phobius"/>
    </source>
</evidence>
<evidence type="ECO:0000259" key="3">
    <source>
        <dbReference type="Pfam" id="PF01551"/>
    </source>
</evidence>
<dbReference type="Pfam" id="PF01551">
    <property type="entry name" value="Peptidase_M23"/>
    <property type="match status" value="1"/>
</dbReference>
<evidence type="ECO:0000313" key="4">
    <source>
        <dbReference type="EMBL" id="WPF83578.1"/>
    </source>
</evidence>